<protein>
    <submittedName>
        <fullName evidence="1">Uncharacterized protein</fullName>
    </submittedName>
</protein>
<keyword evidence="2" id="KW-1185">Reference proteome</keyword>
<evidence type="ECO:0000313" key="1">
    <source>
        <dbReference type="EMBL" id="CAF0725370.1"/>
    </source>
</evidence>
<reference evidence="1" key="1">
    <citation type="submission" date="2021-02" db="EMBL/GenBank/DDBJ databases">
        <authorList>
            <person name="Nowell W R."/>
        </authorList>
    </citation>
    <scope>NUCLEOTIDE SEQUENCE</scope>
    <source>
        <strain evidence="1">Ploen Becks lab</strain>
    </source>
</reference>
<gene>
    <name evidence="1" type="ORF">OXX778_LOCUS2481</name>
</gene>
<name>A0A813MKV5_9BILA</name>
<organism evidence="1 2">
    <name type="scientific">Brachionus calyciflorus</name>
    <dbReference type="NCBI Taxonomy" id="104777"/>
    <lineage>
        <taxon>Eukaryota</taxon>
        <taxon>Metazoa</taxon>
        <taxon>Spiralia</taxon>
        <taxon>Gnathifera</taxon>
        <taxon>Rotifera</taxon>
        <taxon>Eurotatoria</taxon>
        <taxon>Monogononta</taxon>
        <taxon>Pseudotrocha</taxon>
        <taxon>Ploima</taxon>
        <taxon>Brachionidae</taxon>
        <taxon>Brachionus</taxon>
    </lineage>
</organism>
<sequence>MDFIYDICKKVIGVSENDHNIVESSHEIPEDDWHIPMNQNQIKTLSFIKKVKARITNGEDNCTAKIWAKDEQNKLHKTLATSQDKDEVASLIQSLRFKHGLQKRKSRNRPNLPSLLASIVIEKVF</sequence>
<dbReference type="EMBL" id="CAJNOC010000194">
    <property type="protein sequence ID" value="CAF0725370.1"/>
    <property type="molecule type" value="Genomic_DNA"/>
</dbReference>
<dbReference type="Proteomes" id="UP000663879">
    <property type="component" value="Unassembled WGS sequence"/>
</dbReference>
<evidence type="ECO:0000313" key="2">
    <source>
        <dbReference type="Proteomes" id="UP000663879"/>
    </source>
</evidence>
<comment type="caution">
    <text evidence="1">The sequence shown here is derived from an EMBL/GenBank/DDBJ whole genome shotgun (WGS) entry which is preliminary data.</text>
</comment>
<proteinExistence type="predicted"/>
<accession>A0A813MKV5</accession>
<dbReference type="AlphaFoldDB" id="A0A813MKV5"/>